<evidence type="ECO:0000313" key="6">
    <source>
        <dbReference type="EMBL" id="KAG8629435.1"/>
    </source>
</evidence>
<feature type="transmembrane region" description="Helical" evidence="5">
    <location>
        <begin position="78"/>
        <end position="103"/>
    </location>
</feature>
<evidence type="ECO:0000256" key="4">
    <source>
        <dbReference type="ARBA" id="ARBA00023136"/>
    </source>
</evidence>
<dbReference type="Proteomes" id="UP000809789">
    <property type="component" value="Unassembled WGS sequence"/>
</dbReference>
<feature type="transmembrane region" description="Helical" evidence="5">
    <location>
        <begin position="24"/>
        <end position="44"/>
    </location>
</feature>
<evidence type="ECO:0000313" key="7">
    <source>
        <dbReference type="Proteomes" id="UP000809789"/>
    </source>
</evidence>
<name>A0A8K0L5U5_9PEZI</name>
<evidence type="ECO:0000256" key="2">
    <source>
        <dbReference type="ARBA" id="ARBA00022692"/>
    </source>
</evidence>
<gene>
    <name evidence="6" type="ORF">KVT40_003300</name>
</gene>
<dbReference type="EMBL" id="JAESVG020000003">
    <property type="protein sequence ID" value="KAG8629435.1"/>
    <property type="molecule type" value="Genomic_DNA"/>
</dbReference>
<dbReference type="PANTHER" id="PTHR31465">
    <property type="entry name" value="PROTEIN RTA1-RELATED"/>
    <property type="match status" value="1"/>
</dbReference>
<dbReference type="PANTHER" id="PTHR31465:SF17">
    <property type="entry name" value="DOMAIN PROTEIN, PUTATIVE (AFU_ORTHOLOGUE AFUA_5G09900)-RELATED"/>
    <property type="match status" value="1"/>
</dbReference>
<dbReference type="GO" id="GO:0016020">
    <property type="term" value="C:membrane"/>
    <property type="evidence" value="ECO:0007669"/>
    <property type="project" value="UniProtKB-SubCell"/>
</dbReference>
<keyword evidence="4 5" id="KW-0472">Membrane</keyword>
<keyword evidence="3 5" id="KW-1133">Transmembrane helix</keyword>
<organism evidence="6 7">
    <name type="scientific">Elsinoe batatas</name>
    <dbReference type="NCBI Taxonomy" id="2601811"/>
    <lineage>
        <taxon>Eukaryota</taxon>
        <taxon>Fungi</taxon>
        <taxon>Dikarya</taxon>
        <taxon>Ascomycota</taxon>
        <taxon>Pezizomycotina</taxon>
        <taxon>Dothideomycetes</taxon>
        <taxon>Dothideomycetidae</taxon>
        <taxon>Myriangiales</taxon>
        <taxon>Elsinoaceae</taxon>
        <taxon>Elsinoe</taxon>
    </lineage>
</organism>
<evidence type="ECO:0000256" key="5">
    <source>
        <dbReference type="SAM" id="Phobius"/>
    </source>
</evidence>
<evidence type="ECO:0000256" key="1">
    <source>
        <dbReference type="ARBA" id="ARBA00004141"/>
    </source>
</evidence>
<comment type="subcellular location">
    <subcellularLocation>
        <location evidence="1">Membrane</location>
        <topology evidence="1">Multi-pass membrane protein</topology>
    </subcellularLocation>
</comment>
<keyword evidence="7" id="KW-1185">Reference proteome</keyword>
<reference evidence="6" key="1">
    <citation type="submission" date="2021-07" db="EMBL/GenBank/DDBJ databases">
        <title>Elsinoe batatas strain:CRI-CJ2 Genome sequencing and assembly.</title>
        <authorList>
            <person name="Huang L."/>
        </authorList>
    </citation>
    <scope>NUCLEOTIDE SEQUENCE</scope>
    <source>
        <strain evidence="6">CRI-CJ2</strain>
    </source>
</reference>
<keyword evidence="2 5" id="KW-0812">Transmembrane</keyword>
<evidence type="ECO:0000256" key="3">
    <source>
        <dbReference type="ARBA" id="ARBA00022989"/>
    </source>
</evidence>
<accession>A0A8K0L5U5</accession>
<feature type="transmembrane region" description="Helical" evidence="5">
    <location>
        <begin position="156"/>
        <end position="178"/>
    </location>
</feature>
<dbReference type="Pfam" id="PF04479">
    <property type="entry name" value="RTA1"/>
    <property type="match status" value="1"/>
</dbReference>
<protein>
    <submittedName>
        <fullName evidence="6">Uncharacterized protein</fullName>
    </submittedName>
</protein>
<dbReference type="InterPro" id="IPR007568">
    <property type="entry name" value="RTA1"/>
</dbReference>
<sequence length="266" mass="28537">MSLPISDGKTFEAYPYQPTSAPGYAFTAIFGLSAITHLILIPVYRSRFTIPLLLGCILESGGNYGRAWSASDNGIKPWVLTSLTTLAAPLFIAASMYMAFGRFVRVLAPDGHAGLKPGVVSKVYVVIDVLCLAAQVGGAGMQATTSRDVQEAGSKVILAGLVVHSLAFVAFMIVVAVFHRRIIAEPEGVVKDEVVSWRKHIWALYATSMAILGRDGSLMQSEAPIFALDAAPMAFVVVLYIFLHPGRLVRQARTYYQAAGGSKVEA</sequence>
<comment type="caution">
    <text evidence="6">The sequence shown here is derived from an EMBL/GenBank/DDBJ whole genome shotgun (WGS) entry which is preliminary data.</text>
</comment>
<proteinExistence type="predicted"/>
<feature type="transmembrane region" description="Helical" evidence="5">
    <location>
        <begin position="223"/>
        <end position="243"/>
    </location>
</feature>
<dbReference type="AlphaFoldDB" id="A0A8K0L5U5"/>
<dbReference type="OrthoDB" id="3358017at2759"/>